<dbReference type="NCBIfam" id="TIGR02705">
    <property type="entry name" value="nudix_YtkD"/>
    <property type="match status" value="1"/>
</dbReference>
<evidence type="ECO:0000259" key="2">
    <source>
        <dbReference type="PROSITE" id="PS51462"/>
    </source>
</evidence>
<dbReference type="Pfam" id="PF00293">
    <property type="entry name" value="NUDIX"/>
    <property type="match status" value="1"/>
</dbReference>
<sequence>MNFIDAHQQSVELTFKSNGDQRDGDHVLALPIFKNQLLFTQHRKRGIEFPGGKNEAEETSEQALKRELYEETGARFQYAYYIAQYDVQGLTHSFRKDVYVVIVDEIEQKVDYLETNGPILFDSIEAIPDSKKSFLLKDKAILKCVERMMELGFYQQ</sequence>
<evidence type="ECO:0000313" key="3">
    <source>
        <dbReference type="EMBL" id="MBI5975703.1"/>
    </source>
</evidence>
<dbReference type="Proteomes" id="UP000751852">
    <property type="component" value="Unassembled WGS sequence"/>
</dbReference>
<feature type="domain" description="Nudix hydrolase" evidence="2">
    <location>
        <begin position="22"/>
        <end position="150"/>
    </location>
</feature>
<keyword evidence="1" id="KW-0378">Hydrolase</keyword>
<dbReference type="InterPro" id="IPR000086">
    <property type="entry name" value="NUDIX_hydrolase_dom"/>
</dbReference>
<evidence type="ECO:0000313" key="4">
    <source>
        <dbReference type="Proteomes" id="UP000751852"/>
    </source>
</evidence>
<dbReference type="Gene3D" id="3.90.79.10">
    <property type="entry name" value="Nucleoside Triphosphate Pyrophosphohydrolase"/>
    <property type="match status" value="1"/>
</dbReference>
<name>A0ABS0TD86_9STAP</name>
<organism evidence="3 4">
    <name type="scientific">Staphylococcus canis</name>
    <dbReference type="NCBI Taxonomy" id="2724942"/>
    <lineage>
        <taxon>Bacteria</taxon>
        <taxon>Bacillati</taxon>
        <taxon>Bacillota</taxon>
        <taxon>Bacilli</taxon>
        <taxon>Bacillales</taxon>
        <taxon>Staphylococcaceae</taxon>
        <taxon>Staphylococcus</taxon>
    </lineage>
</organism>
<accession>A0ABS0TD86</accession>
<keyword evidence="4" id="KW-1185">Reference proteome</keyword>
<dbReference type="EMBL" id="JABANU010000023">
    <property type="protein sequence ID" value="MBI5975703.1"/>
    <property type="molecule type" value="Genomic_DNA"/>
</dbReference>
<dbReference type="PROSITE" id="PS00893">
    <property type="entry name" value="NUDIX_BOX"/>
    <property type="match status" value="1"/>
</dbReference>
<evidence type="ECO:0000256" key="1">
    <source>
        <dbReference type="ARBA" id="ARBA00022801"/>
    </source>
</evidence>
<comment type="caution">
    <text evidence="3">The sequence shown here is derived from an EMBL/GenBank/DDBJ whole genome shotgun (WGS) entry which is preliminary data.</text>
</comment>
<dbReference type="SUPFAM" id="SSF55811">
    <property type="entry name" value="Nudix"/>
    <property type="match status" value="1"/>
</dbReference>
<dbReference type="PROSITE" id="PS51462">
    <property type="entry name" value="NUDIX"/>
    <property type="match status" value="1"/>
</dbReference>
<dbReference type="RefSeq" id="WP_198618476.1">
    <property type="nucleotide sequence ID" value="NZ_JABANU010000023.1"/>
</dbReference>
<dbReference type="InterPro" id="IPR020084">
    <property type="entry name" value="NUDIX_hydrolase_CS"/>
</dbReference>
<dbReference type="InterPro" id="IPR015797">
    <property type="entry name" value="NUDIX_hydrolase-like_dom_sf"/>
</dbReference>
<gene>
    <name evidence="3" type="primary">ytkD</name>
    <name evidence="3" type="ORF">HHH54_08835</name>
</gene>
<protein>
    <submittedName>
        <fullName evidence="3">Nucleoside triphosphatase YtkD</fullName>
    </submittedName>
</protein>
<dbReference type="InterPro" id="IPR014078">
    <property type="entry name" value="Nudix_YtkD"/>
</dbReference>
<proteinExistence type="predicted"/>
<reference evidence="3 4" key="1">
    <citation type="submission" date="2020-04" db="EMBL/GenBank/DDBJ databases">
        <title>Staphylococcus species from domestic dog.</title>
        <authorList>
            <person name="Paterson G.K."/>
        </authorList>
    </citation>
    <scope>NUCLEOTIDE SEQUENCE [LARGE SCALE GENOMIC DNA]</scope>
    <source>
        <strain evidence="3 4">H16/1A</strain>
    </source>
</reference>